<feature type="non-terminal residue" evidence="1">
    <location>
        <position position="224"/>
    </location>
</feature>
<organism evidence="1 2">
    <name type="scientific">Racocetra persica</name>
    <dbReference type="NCBI Taxonomy" id="160502"/>
    <lineage>
        <taxon>Eukaryota</taxon>
        <taxon>Fungi</taxon>
        <taxon>Fungi incertae sedis</taxon>
        <taxon>Mucoromycota</taxon>
        <taxon>Glomeromycotina</taxon>
        <taxon>Glomeromycetes</taxon>
        <taxon>Diversisporales</taxon>
        <taxon>Gigasporaceae</taxon>
        <taxon>Racocetra</taxon>
    </lineage>
</organism>
<proteinExistence type="predicted"/>
<name>A0ACA9NLQ5_9GLOM</name>
<comment type="caution">
    <text evidence="1">The sequence shown here is derived from an EMBL/GenBank/DDBJ whole genome shotgun (WGS) entry which is preliminary data.</text>
</comment>
<evidence type="ECO:0000313" key="1">
    <source>
        <dbReference type="EMBL" id="CAG8665360.1"/>
    </source>
</evidence>
<evidence type="ECO:0000313" key="2">
    <source>
        <dbReference type="Proteomes" id="UP000789920"/>
    </source>
</evidence>
<dbReference type="EMBL" id="CAJVQC010015274">
    <property type="protein sequence ID" value="CAG8665360.1"/>
    <property type="molecule type" value="Genomic_DNA"/>
</dbReference>
<protein>
    <submittedName>
        <fullName evidence="1">33007_t:CDS:1</fullName>
    </submittedName>
</protein>
<gene>
    <name evidence="1" type="ORF">RPERSI_LOCUS8447</name>
</gene>
<sequence length="224" mass="26481">SRKLETEAYHQQRFSQDNNIYQQYRKEKREVLYKFQLQNSNNKQHTEEPDTIQDTSHKQTSGIYCFKGKVVLAEPKILPLLQQLCSNQDDINELQHRTNTISNSNLNLSILQALKTMFDQSNLYVENFCHISTLATEQIKNLLVHIYTNIPGLDQRIHNTPTVSQAPNKIPYRDINIEHEQADPEDNLINYNNLELDDNDSNSRRYRKFVTAMEYYTYQLQIWP</sequence>
<keyword evidence="2" id="KW-1185">Reference proteome</keyword>
<dbReference type="Proteomes" id="UP000789920">
    <property type="component" value="Unassembled WGS sequence"/>
</dbReference>
<feature type="non-terminal residue" evidence="1">
    <location>
        <position position="1"/>
    </location>
</feature>
<reference evidence="1" key="1">
    <citation type="submission" date="2021-06" db="EMBL/GenBank/DDBJ databases">
        <authorList>
            <person name="Kallberg Y."/>
            <person name="Tangrot J."/>
            <person name="Rosling A."/>
        </authorList>
    </citation>
    <scope>NUCLEOTIDE SEQUENCE</scope>
    <source>
        <strain evidence="1">MA461A</strain>
    </source>
</reference>
<accession>A0ACA9NLQ5</accession>